<reference evidence="1" key="1">
    <citation type="journal article" date="2022" name="bioRxiv">
        <title>Deciphering the potential niche of two novel black yeast fungi from a biological soil crust based on their genomes, phenotypes, and melanin regulation.</title>
        <authorList>
            <consortium name="DOE Joint Genome Institute"/>
            <person name="Carr E.C."/>
            <person name="Barton Q."/>
            <person name="Grambo S."/>
            <person name="Sullivan M."/>
            <person name="Renfro C.M."/>
            <person name="Kuo A."/>
            <person name="Pangilinan J."/>
            <person name="Lipzen A."/>
            <person name="Keymanesh K."/>
            <person name="Savage E."/>
            <person name="Barry K."/>
            <person name="Grigoriev I.V."/>
            <person name="Riekhof W.R."/>
            <person name="Harris S.S."/>
        </authorList>
    </citation>
    <scope>NUCLEOTIDE SEQUENCE</scope>
    <source>
        <strain evidence="1">JF 03-4F</strain>
    </source>
</reference>
<dbReference type="InterPro" id="IPR008928">
    <property type="entry name" value="6-hairpin_glycosidase_sf"/>
</dbReference>
<comment type="caution">
    <text evidence="1">The sequence shown here is derived from an EMBL/GenBank/DDBJ whole genome shotgun (WGS) entry which is preliminary data.</text>
</comment>
<dbReference type="GO" id="GO:0003824">
    <property type="term" value="F:catalytic activity"/>
    <property type="evidence" value="ECO:0007669"/>
    <property type="project" value="UniProtKB-ARBA"/>
</dbReference>
<dbReference type="Proteomes" id="UP001203852">
    <property type="component" value="Unassembled WGS sequence"/>
</dbReference>
<dbReference type="SUPFAM" id="SSF48208">
    <property type="entry name" value="Six-hairpin glycosidases"/>
    <property type="match status" value="1"/>
</dbReference>
<dbReference type="PANTHER" id="PTHR34987">
    <property type="entry name" value="C, PUTATIVE (AFU_ORTHOLOGUE AFUA_3G02880)-RELATED"/>
    <property type="match status" value="1"/>
</dbReference>
<proteinExistence type="predicted"/>
<dbReference type="PANTHER" id="PTHR34987:SF2">
    <property type="entry name" value="B, PUTATIVE (AFU_ORTHOLOGUE AFUA_7G05040)-RELATED"/>
    <property type="match status" value="1"/>
</dbReference>
<evidence type="ECO:0000313" key="2">
    <source>
        <dbReference type="Proteomes" id="UP001203852"/>
    </source>
</evidence>
<dbReference type="Gene3D" id="2.60.420.10">
    <property type="entry name" value="Maltose phosphorylase, domain 3"/>
    <property type="match status" value="1"/>
</dbReference>
<organism evidence="1 2">
    <name type="scientific">Exophiala viscosa</name>
    <dbReference type="NCBI Taxonomy" id="2486360"/>
    <lineage>
        <taxon>Eukaryota</taxon>
        <taxon>Fungi</taxon>
        <taxon>Dikarya</taxon>
        <taxon>Ascomycota</taxon>
        <taxon>Pezizomycotina</taxon>
        <taxon>Eurotiomycetes</taxon>
        <taxon>Chaetothyriomycetidae</taxon>
        <taxon>Chaetothyriales</taxon>
        <taxon>Herpotrichiellaceae</taxon>
        <taxon>Exophiala</taxon>
    </lineage>
</organism>
<dbReference type="GO" id="GO:0005975">
    <property type="term" value="P:carbohydrate metabolic process"/>
    <property type="evidence" value="ECO:0007669"/>
    <property type="project" value="InterPro"/>
</dbReference>
<dbReference type="Gene3D" id="1.50.10.10">
    <property type="match status" value="1"/>
</dbReference>
<protein>
    <recommendedName>
        <fullName evidence="3">Alpha-L-rhamnosidase C-terminal domain-containing protein</fullName>
    </recommendedName>
</protein>
<dbReference type="InterPro" id="IPR012341">
    <property type="entry name" value="6hp_glycosidase-like_sf"/>
</dbReference>
<keyword evidence="2" id="KW-1185">Reference proteome</keyword>
<dbReference type="AlphaFoldDB" id="A0AAN6DPI3"/>
<dbReference type="EMBL" id="MU404362">
    <property type="protein sequence ID" value="KAI1608897.1"/>
    <property type="molecule type" value="Genomic_DNA"/>
</dbReference>
<gene>
    <name evidence="1" type="ORF">EDD36DRAFT_423227</name>
</gene>
<accession>A0AAN6DPI3</accession>
<name>A0AAN6DPI3_9EURO</name>
<evidence type="ECO:0008006" key="3">
    <source>
        <dbReference type="Google" id="ProtNLM"/>
    </source>
</evidence>
<sequence>MRRTIDTQGLPKCSYSQSFYVLRAAAKAGIYEAYFDRLIAPWREMIANNLTTWAEDDIMFRSDCHGWSSSPVYEIVHEIFGLSLAENGYRKVRIAPRFALQEEASGTFVIGKDDQGDITVNIEWNREDKRLVLSASRNIEATVVSKDGITDIVTLGSKPLVKSL</sequence>
<evidence type="ECO:0000313" key="1">
    <source>
        <dbReference type="EMBL" id="KAI1608897.1"/>
    </source>
</evidence>